<dbReference type="PANTHER" id="PTHR30572">
    <property type="entry name" value="MEMBRANE COMPONENT OF TRANSPORTER-RELATED"/>
    <property type="match status" value="1"/>
</dbReference>
<dbReference type="Pfam" id="PF12704">
    <property type="entry name" value="MacB_PCD"/>
    <property type="match status" value="2"/>
</dbReference>
<organism evidence="8 9">
    <name type="scientific">Niveispirillum cyanobacteriorum</name>
    <dbReference type="NCBI Taxonomy" id="1612173"/>
    <lineage>
        <taxon>Bacteria</taxon>
        <taxon>Pseudomonadati</taxon>
        <taxon>Pseudomonadota</taxon>
        <taxon>Alphaproteobacteria</taxon>
        <taxon>Rhodospirillales</taxon>
        <taxon>Azospirillaceae</taxon>
        <taxon>Niveispirillum</taxon>
    </lineage>
</organism>
<keyword evidence="3" id="KW-0812">Transmembrane</keyword>
<proteinExistence type="predicted"/>
<sequence length="813" mass="88326">MVRNWLMVAVRNLMRHRLYTAINVLGLTAGLAAALLIAVFVRHELSFNDRFANVDSTWRLNRILLINGRAPEPTASQAIPLAPALKQSFPEVVQAVRVARVREVVRRDGDSLYQLFSAVDPDYFDIFDWRFLAGDPASALTQPNSAVLTVATAEKLFGTTNVLDRTIELGSGITLRVTGVIENPPVNVTHKPEALIALSTPLPSIDRARDHWNWNWIDTYVRLAPGTDVARLEAALPDFVRRNNPNAVEDEGQGDRNVLTLQKLRDVHTAPLSDDEGTSMAVITSLTALAAVILAIAAVNFVNLATARASMRAREVAMRKALGAPRRLLVLQFLGESLLLTFLSGLMALALVEVTLPLFQDAMSVSIDPAYRELWAMAVIVAALSFALGILGGLYPALVLSGFRPAHVLRGNSKGNAGSGRLRTILVVAQFAVAIALTVGTLVVLQQARYASSQQLGFDKDNVVLLRGADNKAVKPKLAALKQRLLADPGVIAVAGAPWVPSDGAETTSAYRRTDDGQNVSVTIRTDNVDYGYFEALGARLLAGRTFDEKYGAEAAADVPSGQRMEGRTASALLSLSAVRQLGWASPQDAIGRTLLYPQDEGDVTLTIVGVVDDLQYRTARDRTVASVYQIDQGQIGTLMVRIKPDAAPAVLNRIDALWREMVPEVPIRRQFLDERIEQLYALDVRQGKLFAAFAGLAVIIACLGLFGLASFTAERRTKEIGIRKVLGASVGDLVRLLVWQFSRPVLIANLVAWPLAWFGLSRWLEGFAYRVALDPLLFVAAGLGALIIAWATVAGHAARVAAEKPVRALRYE</sequence>
<keyword evidence="5" id="KW-0472">Membrane</keyword>
<dbReference type="Pfam" id="PF02687">
    <property type="entry name" value="FtsX"/>
    <property type="match status" value="2"/>
</dbReference>
<evidence type="ECO:0000256" key="3">
    <source>
        <dbReference type="ARBA" id="ARBA00022692"/>
    </source>
</evidence>
<feature type="domain" description="MacB-like periplasmic core" evidence="7">
    <location>
        <begin position="425"/>
        <end position="656"/>
    </location>
</feature>
<evidence type="ECO:0000259" key="6">
    <source>
        <dbReference type="Pfam" id="PF02687"/>
    </source>
</evidence>
<evidence type="ECO:0000256" key="1">
    <source>
        <dbReference type="ARBA" id="ARBA00004651"/>
    </source>
</evidence>
<dbReference type="RefSeq" id="WP_102110956.1">
    <property type="nucleotide sequence ID" value="NZ_BMGN01000004.1"/>
</dbReference>
<dbReference type="KEGG" id="ncb:C0V82_02325"/>
<dbReference type="InterPro" id="IPR025857">
    <property type="entry name" value="MacB_PCD"/>
</dbReference>
<evidence type="ECO:0000256" key="2">
    <source>
        <dbReference type="ARBA" id="ARBA00022475"/>
    </source>
</evidence>
<keyword evidence="9" id="KW-1185">Reference proteome</keyword>
<accession>A0A2K9N899</accession>
<evidence type="ECO:0000313" key="9">
    <source>
        <dbReference type="Proteomes" id="UP000234752"/>
    </source>
</evidence>
<evidence type="ECO:0000313" key="8">
    <source>
        <dbReference type="EMBL" id="AUN29212.1"/>
    </source>
</evidence>
<dbReference type="AlphaFoldDB" id="A0A2K9N899"/>
<evidence type="ECO:0000259" key="7">
    <source>
        <dbReference type="Pfam" id="PF12704"/>
    </source>
</evidence>
<name>A0A2K9N899_9PROT</name>
<feature type="domain" description="ABC3 transporter permease C-terminal" evidence="6">
    <location>
        <begin position="693"/>
        <end position="800"/>
    </location>
</feature>
<protein>
    <submittedName>
        <fullName evidence="8">ABC transporter permease</fullName>
    </submittedName>
</protein>
<dbReference type="InterPro" id="IPR003838">
    <property type="entry name" value="ABC3_permease_C"/>
</dbReference>
<dbReference type="Proteomes" id="UP000234752">
    <property type="component" value="Chromosome eg_1"/>
</dbReference>
<evidence type="ECO:0000256" key="5">
    <source>
        <dbReference type="ARBA" id="ARBA00023136"/>
    </source>
</evidence>
<dbReference type="GO" id="GO:0005886">
    <property type="term" value="C:plasma membrane"/>
    <property type="evidence" value="ECO:0007669"/>
    <property type="project" value="UniProtKB-SubCell"/>
</dbReference>
<dbReference type="EMBL" id="CP025611">
    <property type="protein sequence ID" value="AUN29212.1"/>
    <property type="molecule type" value="Genomic_DNA"/>
</dbReference>
<reference evidence="8 9" key="1">
    <citation type="submission" date="2017-12" db="EMBL/GenBank/DDBJ databases">
        <title>Genomes of bacteria within cyanobacterial aggregates.</title>
        <authorList>
            <person name="Cai H."/>
        </authorList>
    </citation>
    <scope>NUCLEOTIDE SEQUENCE [LARGE SCALE GENOMIC DNA]</scope>
    <source>
        <strain evidence="8 9">TH16</strain>
    </source>
</reference>
<feature type="domain" description="MacB-like periplasmic core" evidence="7">
    <location>
        <begin position="20"/>
        <end position="237"/>
    </location>
</feature>
<dbReference type="OrthoDB" id="127188at2"/>
<keyword evidence="2" id="KW-1003">Cell membrane</keyword>
<comment type="subcellular location">
    <subcellularLocation>
        <location evidence="1">Cell membrane</location>
        <topology evidence="1">Multi-pass membrane protein</topology>
    </subcellularLocation>
</comment>
<dbReference type="InterPro" id="IPR050250">
    <property type="entry name" value="Macrolide_Exporter_MacB"/>
</dbReference>
<gene>
    <name evidence="8" type="ORF">C0V82_02325</name>
</gene>
<evidence type="ECO:0000256" key="4">
    <source>
        <dbReference type="ARBA" id="ARBA00022989"/>
    </source>
</evidence>
<dbReference type="PANTHER" id="PTHR30572:SF18">
    <property type="entry name" value="ABC-TYPE MACROLIDE FAMILY EXPORT SYSTEM PERMEASE COMPONENT 2"/>
    <property type="match status" value="1"/>
</dbReference>
<feature type="domain" description="ABC3 transporter permease C-terminal" evidence="6">
    <location>
        <begin position="289"/>
        <end position="400"/>
    </location>
</feature>
<keyword evidence="4" id="KW-1133">Transmembrane helix</keyword>
<dbReference type="GO" id="GO:0022857">
    <property type="term" value="F:transmembrane transporter activity"/>
    <property type="evidence" value="ECO:0007669"/>
    <property type="project" value="TreeGrafter"/>
</dbReference>